<evidence type="ECO:0000313" key="3">
    <source>
        <dbReference type="Proteomes" id="UP000219494"/>
    </source>
</evidence>
<dbReference type="Gene3D" id="2.30.320.10">
    <property type="entry name" value="YwqG-like"/>
    <property type="match status" value="1"/>
</dbReference>
<name>A0A285QI37_9SPHN</name>
<dbReference type="Proteomes" id="UP000219494">
    <property type="component" value="Unassembled WGS sequence"/>
</dbReference>
<evidence type="ECO:0008006" key="4">
    <source>
        <dbReference type="Google" id="ProtNLM"/>
    </source>
</evidence>
<accession>A0A285QI37</accession>
<dbReference type="EMBL" id="OBMI01000001">
    <property type="protein sequence ID" value="SOB81178.1"/>
    <property type="molecule type" value="Genomic_DNA"/>
</dbReference>
<evidence type="ECO:0000256" key="1">
    <source>
        <dbReference type="SAM" id="Phobius"/>
    </source>
</evidence>
<keyword evidence="1" id="KW-0472">Membrane</keyword>
<sequence>MQSKILSAVSIGALFTLLAVSAGSDFPEAWFGSPMPRGLRALAWAADLLAGPLGAGGAAIAFGSLGLAGIGLVARRGSGSRPHGAAASTRAEPEIVPERRRSFGTKAAAGGPMSAPVASDDWFDLDEILFGGGHNQTPRPGWALLLRSPFTDWTGASSWLGGVPHAPADFRWPRDPDGTPQLFLAQIDLAAIAPEPRTGLRPEGLPESGALLIFAGSAASCHLITAAAMASAGPVTPPDELPAIRTYGFWGEGTAFPYWPVDPRAFWDEGKERPAAFPELFARPEQWITNWGIAAVEAEEVIRVLGNELREAERFLAWRGALPADDRALANAVIVAKSAHYPVIVELGSVMMADLIEWRDHALSQPPEVPVEADLLAALFRRRRAMEGRLVENYGTKRSLMGDPTALWRTLEGPAARLRAAPAALHGFIAAQVTDWRGHRLYGVEPEFPNNGEDLRGHDCLLSVHADRLIETDSEHEYGLSVWLPTEELRAMRLDHTRLVRHCAV</sequence>
<dbReference type="InterPro" id="IPR035948">
    <property type="entry name" value="YwqG-like_sf"/>
</dbReference>
<evidence type="ECO:0000313" key="2">
    <source>
        <dbReference type="EMBL" id="SOB81178.1"/>
    </source>
</evidence>
<protein>
    <recommendedName>
        <fullName evidence="4">DUF1963 domain-containing protein</fullName>
    </recommendedName>
</protein>
<dbReference type="OrthoDB" id="8135222at2"/>
<feature type="transmembrane region" description="Helical" evidence="1">
    <location>
        <begin position="53"/>
        <end position="74"/>
    </location>
</feature>
<dbReference type="SUPFAM" id="SSF103032">
    <property type="entry name" value="Hypothetical protein YwqG"/>
    <property type="match status" value="1"/>
</dbReference>
<organism evidence="2 3">
    <name type="scientific">Sphingomonas guangdongensis</name>
    <dbReference type="NCBI Taxonomy" id="1141890"/>
    <lineage>
        <taxon>Bacteria</taxon>
        <taxon>Pseudomonadati</taxon>
        <taxon>Pseudomonadota</taxon>
        <taxon>Alphaproteobacteria</taxon>
        <taxon>Sphingomonadales</taxon>
        <taxon>Sphingomonadaceae</taxon>
        <taxon>Sphingomonas</taxon>
    </lineage>
</organism>
<dbReference type="RefSeq" id="WP_097063205.1">
    <property type="nucleotide sequence ID" value="NZ_OBMI01000001.1"/>
</dbReference>
<gene>
    <name evidence="2" type="ORF">SAMN06297144_1439</name>
</gene>
<keyword evidence="3" id="KW-1185">Reference proteome</keyword>
<proteinExistence type="predicted"/>
<reference evidence="2 3" key="1">
    <citation type="submission" date="2017-07" db="EMBL/GenBank/DDBJ databases">
        <authorList>
            <person name="Sun Z.S."/>
            <person name="Albrecht U."/>
            <person name="Echele G."/>
            <person name="Lee C.C."/>
        </authorList>
    </citation>
    <scope>NUCLEOTIDE SEQUENCE [LARGE SCALE GENOMIC DNA]</scope>
    <source>
        <strain evidence="2 3">CGMCC 1.12672</strain>
    </source>
</reference>
<keyword evidence="1" id="KW-1133">Transmembrane helix</keyword>
<dbReference type="AlphaFoldDB" id="A0A285QI37"/>
<dbReference type="Pfam" id="PF09234">
    <property type="entry name" value="DUF1963"/>
    <property type="match status" value="1"/>
</dbReference>
<keyword evidence="1" id="KW-0812">Transmembrane</keyword>
<dbReference type="InterPro" id="IPR015315">
    <property type="entry name" value="DUF1963"/>
</dbReference>